<dbReference type="EMBL" id="CP036299">
    <property type="protein sequence ID" value="QDV31689.1"/>
    <property type="molecule type" value="Genomic_DNA"/>
</dbReference>
<proteinExistence type="predicted"/>
<evidence type="ECO:0000313" key="1">
    <source>
        <dbReference type="EMBL" id="QDV31689.1"/>
    </source>
</evidence>
<evidence type="ECO:0000313" key="2">
    <source>
        <dbReference type="Proteomes" id="UP000315349"/>
    </source>
</evidence>
<gene>
    <name evidence="1" type="ORF">Spb1_36340</name>
</gene>
<organism evidence="1 2">
    <name type="scientific">Planctopirus ephydatiae</name>
    <dbReference type="NCBI Taxonomy" id="2528019"/>
    <lineage>
        <taxon>Bacteria</taxon>
        <taxon>Pseudomonadati</taxon>
        <taxon>Planctomycetota</taxon>
        <taxon>Planctomycetia</taxon>
        <taxon>Planctomycetales</taxon>
        <taxon>Planctomycetaceae</taxon>
        <taxon>Planctopirus</taxon>
    </lineage>
</organism>
<sequence length="48" mass="5666">MVCRKWAMLIVHFHFKRSFVRRMLNAVVQMFETVSRAELTLLQPAGES</sequence>
<reference evidence="1 2" key="1">
    <citation type="submission" date="2019-02" db="EMBL/GenBank/DDBJ databases">
        <title>Deep-cultivation of Planctomycetes and their phenomic and genomic characterization uncovers novel biology.</title>
        <authorList>
            <person name="Wiegand S."/>
            <person name="Jogler M."/>
            <person name="Boedeker C."/>
            <person name="Pinto D."/>
            <person name="Vollmers J."/>
            <person name="Rivas-Marin E."/>
            <person name="Kohn T."/>
            <person name="Peeters S.H."/>
            <person name="Heuer A."/>
            <person name="Rast P."/>
            <person name="Oberbeckmann S."/>
            <person name="Bunk B."/>
            <person name="Jeske O."/>
            <person name="Meyerdierks A."/>
            <person name="Storesund J.E."/>
            <person name="Kallscheuer N."/>
            <person name="Luecker S."/>
            <person name="Lage O.M."/>
            <person name="Pohl T."/>
            <person name="Merkel B.J."/>
            <person name="Hornburger P."/>
            <person name="Mueller R.-W."/>
            <person name="Bruemmer F."/>
            <person name="Labrenz M."/>
            <person name="Spormann A.M."/>
            <person name="Op den Camp H."/>
            <person name="Overmann J."/>
            <person name="Amann R."/>
            <person name="Jetten M.S.M."/>
            <person name="Mascher T."/>
            <person name="Medema M.H."/>
            <person name="Devos D.P."/>
            <person name="Kaster A.-K."/>
            <person name="Ovreas L."/>
            <person name="Rohde M."/>
            <person name="Galperin M.Y."/>
            <person name="Jogler C."/>
        </authorList>
    </citation>
    <scope>NUCLEOTIDE SEQUENCE [LARGE SCALE GENOMIC DNA]</scope>
    <source>
        <strain evidence="1 2">Spb1</strain>
    </source>
</reference>
<keyword evidence="2" id="KW-1185">Reference proteome</keyword>
<accession>A0A518GSX9</accession>
<dbReference type="AlphaFoldDB" id="A0A518GSX9"/>
<dbReference type="Proteomes" id="UP000315349">
    <property type="component" value="Chromosome"/>
</dbReference>
<name>A0A518GSX9_9PLAN</name>
<protein>
    <submittedName>
        <fullName evidence="1">Uncharacterized protein</fullName>
    </submittedName>
</protein>
<dbReference type="KEGG" id="peh:Spb1_36340"/>